<feature type="transmembrane region" description="Helical" evidence="10">
    <location>
        <begin position="174"/>
        <end position="194"/>
    </location>
</feature>
<gene>
    <name evidence="11" type="ORF">METZ01_LOCUS88024</name>
</gene>
<keyword evidence="5" id="KW-0645">Protease</keyword>
<accession>A0A381V452</accession>
<keyword evidence="6 10" id="KW-0812">Transmembrane</keyword>
<sequence length="231" mass="26375">MTGLEIYYYFIAAFYTILPPIFIVGYIYRKDLYDKEPGKIIRKCFLYGILIALPVGFLEIFIEKTGVFAESIFLYSFFGVALIEEGGKLYALMKYPFKLKDFNEPYDGILYSATIGLGFAFIENILYVLGNLDMAREIAMGRMFTAIPAHAAFGVLMGYFVGLAKFDLKNKTRLVITGLVIATSTHCLYNYFIFKFSNSVYMLFTFVVLIIALYLSKIAIKKHQDNSPFKN</sequence>
<dbReference type="PIRSF" id="PIRSF016933">
    <property type="entry name" value="PrsW"/>
    <property type="match status" value="1"/>
</dbReference>
<reference evidence="11" key="1">
    <citation type="submission" date="2018-05" db="EMBL/GenBank/DDBJ databases">
        <authorList>
            <person name="Lanie J.A."/>
            <person name="Ng W.-L."/>
            <person name="Kazmierczak K.M."/>
            <person name="Andrzejewski T.M."/>
            <person name="Davidsen T.M."/>
            <person name="Wayne K.J."/>
            <person name="Tettelin H."/>
            <person name="Glass J.I."/>
            <person name="Rusch D."/>
            <person name="Podicherti R."/>
            <person name="Tsui H.-C.T."/>
            <person name="Winkler M.E."/>
        </authorList>
    </citation>
    <scope>NUCLEOTIDE SEQUENCE</scope>
</reference>
<name>A0A381V452_9ZZZZ</name>
<feature type="transmembrane region" description="Helical" evidence="10">
    <location>
        <begin position="6"/>
        <end position="28"/>
    </location>
</feature>
<evidence type="ECO:0000256" key="1">
    <source>
        <dbReference type="ARBA" id="ARBA00004651"/>
    </source>
</evidence>
<dbReference type="EMBL" id="UINC01007807">
    <property type="protein sequence ID" value="SVA35170.1"/>
    <property type="molecule type" value="Genomic_DNA"/>
</dbReference>
<feature type="transmembrane region" description="Helical" evidence="10">
    <location>
        <begin position="200"/>
        <end position="220"/>
    </location>
</feature>
<keyword evidence="8 10" id="KW-1133">Transmembrane helix</keyword>
<keyword evidence="9 10" id="KW-0472">Membrane</keyword>
<evidence type="ECO:0000256" key="3">
    <source>
        <dbReference type="ARBA" id="ARBA00018997"/>
    </source>
</evidence>
<dbReference type="GO" id="GO:0008233">
    <property type="term" value="F:peptidase activity"/>
    <property type="evidence" value="ECO:0007669"/>
    <property type="project" value="UniProtKB-KW"/>
</dbReference>
<dbReference type="Pfam" id="PF13367">
    <property type="entry name" value="PrsW-protease"/>
    <property type="match status" value="1"/>
</dbReference>
<feature type="transmembrane region" description="Helical" evidence="10">
    <location>
        <begin position="40"/>
        <end position="62"/>
    </location>
</feature>
<dbReference type="PANTHER" id="PTHR36844:SF1">
    <property type="entry name" value="PROTEASE PRSW"/>
    <property type="match status" value="1"/>
</dbReference>
<comment type="similarity">
    <text evidence="2">Belongs to the protease PrsW family.</text>
</comment>
<dbReference type="InterPro" id="IPR023596">
    <property type="entry name" value="Peptidase_PrsW_arch/bac"/>
</dbReference>
<organism evidence="11">
    <name type="scientific">marine metagenome</name>
    <dbReference type="NCBI Taxonomy" id="408172"/>
    <lineage>
        <taxon>unclassified sequences</taxon>
        <taxon>metagenomes</taxon>
        <taxon>ecological metagenomes</taxon>
    </lineage>
</organism>
<feature type="transmembrane region" description="Helical" evidence="10">
    <location>
        <begin position="68"/>
        <end position="87"/>
    </location>
</feature>
<dbReference type="GO" id="GO:0005886">
    <property type="term" value="C:plasma membrane"/>
    <property type="evidence" value="ECO:0007669"/>
    <property type="project" value="UniProtKB-SubCell"/>
</dbReference>
<feature type="transmembrane region" description="Helical" evidence="10">
    <location>
        <begin position="141"/>
        <end position="162"/>
    </location>
</feature>
<comment type="subcellular location">
    <subcellularLocation>
        <location evidence="1">Cell membrane</location>
        <topology evidence="1">Multi-pass membrane protein</topology>
    </subcellularLocation>
</comment>
<proteinExistence type="inferred from homology"/>
<dbReference type="PANTHER" id="PTHR36844">
    <property type="entry name" value="PROTEASE PRSW"/>
    <property type="match status" value="1"/>
</dbReference>
<evidence type="ECO:0000256" key="2">
    <source>
        <dbReference type="ARBA" id="ARBA00009165"/>
    </source>
</evidence>
<evidence type="ECO:0000256" key="6">
    <source>
        <dbReference type="ARBA" id="ARBA00022692"/>
    </source>
</evidence>
<dbReference type="InterPro" id="IPR026898">
    <property type="entry name" value="PrsW"/>
</dbReference>
<evidence type="ECO:0000256" key="4">
    <source>
        <dbReference type="ARBA" id="ARBA00022475"/>
    </source>
</evidence>
<keyword evidence="4" id="KW-1003">Cell membrane</keyword>
<evidence type="ECO:0000313" key="11">
    <source>
        <dbReference type="EMBL" id="SVA35170.1"/>
    </source>
</evidence>
<feature type="transmembrane region" description="Helical" evidence="10">
    <location>
        <begin position="108"/>
        <end position="129"/>
    </location>
</feature>
<evidence type="ECO:0000256" key="7">
    <source>
        <dbReference type="ARBA" id="ARBA00022801"/>
    </source>
</evidence>
<evidence type="ECO:0000256" key="9">
    <source>
        <dbReference type="ARBA" id="ARBA00023136"/>
    </source>
</evidence>
<evidence type="ECO:0000256" key="10">
    <source>
        <dbReference type="SAM" id="Phobius"/>
    </source>
</evidence>
<keyword evidence="7" id="KW-0378">Hydrolase</keyword>
<dbReference type="AlphaFoldDB" id="A0A381V452"/>
<dbReference type="GO" id="GO:0006508">
    <property type="term" value="P:proteolysis"/>
    <property type="evidence" value="ECO:0007669"/>
    <property type="project" value="UniProtKB-KW"/>
</dbReference>
<evidence type="ECO:0000256" key="8">
    <source>
        <dbReference type="ARBA" id="ARBA00022989"/>
    </source>
</evidence>
<evidence type="ECO:0000256" key="5">
    <source>
        <dbReference type="ARBA" id="ARBA00022670"/>
    </source>
</evidence>
<protein>
    <recommendedName>
        <fullName evidence="3">Protease PrsW</fullName>
    </recommendedName>
</protein>